<dbReference type="GO" id="GO:0004066">
    <property type="term" value="F:asparagine synthase (glutamine-hydrolyzing) activity"/>
    <property type="evidence" value="ECO:0007669"/>
    <property type="project" value="UniProtKB-EC"/>
</dbReference>
<feature type="active site" description="For GATase activity" evidence="8">
    <location>
        <position position="2"/>
    </location>
</feature>
<comment type="caution">
    <text evidence="12">The sequence shown here is derived from an EMBL/GenBank/DDBJ whole genome shotgun (WGS) entry which is preliminary data.</text>
</comment>
<dbReference type="Proteomes" id="UP000239772">
    <property type="component" value="Unassembled WGS sequence"/>
</dbReference>
<dbReference type="OrthoDB" id="9763290at2"/>
<evidence type="ECO:0000256" key="7">
    <source>
        <dbReference type="ARBA" id="ARBA00048741"/>
    </source>
</evidence>
<dbReference type="CDD" id="cd01991">
    <property type="entry name" value="Asn_synthase_B_C"/>
    <property type="match status" value="1"/>
</dbReference>
<comment type="pathway">
    <text evidence="1">Amino-acid biosynthesis; L-asparagine biosynthesis; L-asparagine from L-aspartate (L-Gln route): step 1/1.</text>
</comment>
<dbReference type="InterPro" id="IPR001962">
    <property type="entry name" value="Asn_synthase"/>
</dbReference>
<dbReference type="PROSITE" id="PS51278">
    <property type="entry name" value="GATASE_TYPE_2"/>
    <property type="match status" value="1"/>
</dbReference>
<evidence type="ECO:0000256" key="8">
    <source>
        <dbReference type="PIRSR" id="PIRSR001589-1"/>
    </source>
</evidence>
<dbReference type="GO" id="GO:0005524">
    <property type="term" value="F:ATP binding"/>
    <property type="evidence" value="ECO:0007669"/>
    <property type="project" value="UniProtKB-KW"/>
</dbReference>
<dbReference type="InterPro" id="IPR033738">
    <property type="entry name" value="AsnB_N"/>
</dbReference>
<comment type="catalytic activity">
    <reaction evidence="7">
        <text>L-aspartate + L-glutamine + ATP + H2O = L-asparagine + L-glutamate + AMP + diphosphate + H(+)</text>
        <dbReference type="Rhea" id="RHEA:12228"/>
        <dbReference type="ChEBI" id="CHEBI:15377"/>
        <dbReference type="ChEBI" id="CHEBI:15378"/>
        <dbReference type="ChEBI" id="CHEBI:29985"/>
        <dbReference type="ChEBI" id="CHEBI:29991"/>
        <dbReference type="ChEBI" id="CHEBI:30616"/>
        <dbReference type="ChEBI" id="CHEBI:33019"/>
        <dbReference type="ChEBI" id="CHEBI:58048"/>
        <dbReference type="ChEBI" id="CHEBI:58359"/>
        <dbReference type="ChEBI" id="CHEBI:456215"/>
        <dbReference type="EC" id="6.3.5.4"/>
    </reaction>
</comment>
<evidence type="ECO:0000256" key="10">
    <source>
        <dbReference type="PIRSR" id="PIRSR001589-3"/>
    </source>
</evidence>
<dbReference type="InterPro" id="IPR017932">
    <property type="entry name" value="GATase_2_dom"/>
</dbReference>
<feature type="binding site" evidence="9">
    <location>
        <position position="294"/>
    </location>
    <ligand>
        <name>ATP</name>
        <dbReference type="ChEBI" id="CHEBI:30616"/>
    </ligand>
</feature>
<dbReference type="EC" id="6.3.5.4" evidence="3"/>
<dbReference type="SUPFAM" id="SSF52402">
    <property type="entry name" value="Adenine nucleotide alpha hydrolases-like"/>
    <property type="match status" value="1"/>
</dbReference>
<evidence type="ECO:0000256" key="6">
    <source>
        <dbReference type="ARBA" id="ARBA00022962"/>
    </source>
</evidence>
<dbReference type="Gene3D" id="3.40.50.620">
    <property type="entry name" value="HUPs"/>
    <property type="match status" value="1"/>
</dbReference>
<dbReference type="InterPro" id="IPR029055">
    <property type="entry name" value="Ntn_hydrolases_N"/>
</dbReference>
<comment type="similarity">
    <text evidence="2">Belongs to the asparagine synthetase family.</text>
</comment>
<keyword evidence="4 9" id="KW-0547">Nucleotide-binding</keyword>
<evidence type="ECO:0000259" key="11">
    <source>
        <dbReference type="PROSITE" id="PS51278"/>
    </source>
</evidence>
<proteinExistence type="inferred from homology"/>
<sequence>MCGIFGWILRTRAKQTERLLQGLRDELAHRGPDQAGHVLTNLGDKWQIGLAHRRLSIIDLAAGAQPMESHDGKYVIIYNGEIYNYREIKEELIGSGHCFRTDSDTEVFIESFRRWGTRCFNKFRGMFAAAIFDKTENRVILCRDHFGKKPLFYFSGEEGIVFASEINALLKAPYVDKAIDWAALQEYLQNRYVSGPQTFFTGVKKLPAGSFAIWSDGELTISQFYRPPVAQSEPKRISLEIAAGQFSELFQDAVRLRMRSDVSVGAFLSGGVDSSAVVATMAGFTSTPVKTYSVGFPQERFSELAHAKEVAAAFGCDHHELMLEEEDFIENWPKAVLHRGAPLSETADIPIFLLSREAKKSVTVVLTGEGADEVFAGYPKHRAERWADWYQRLVPPGLHSTFLDPVSARLPESASRLATLLSAFGERSPGQRMFRWFGNMSEREREALYRGPAVSLPAKVAPSEVSGSSLRRVLLFDQVSWLPDNLLERADRMMMAWSIEGRMPFMDTEIAKFAAGIPDHLHLQHRRGKTVLREAMKNVIPRHLLERRKVGFRVPVHLWMRHRLRKPLTDMLCSGDSIVRSFCNPVFVDRVVAEHLEEQKNHEKLLWGLLNLEIFLREFRPSM</sequence>
<dbReference type="Pfam" id="PF00733">
    <property type="entry name" value="Asn_synthase"/>
    <property type="match status" value="1"/>
</dbReference>
<keyword evidence="8" id="KW-0061">Asparagine biosynthesis</keyword>
<dbReference type="EMBL" id="PVZS01000063">
    <property type="protein sequence ID" value="PSC02426.1"/>
    <property type="molecule type" value="Genomic_DNA"/>
</dbReference>
<dbReference type="SUPFAM" id="SSF56235">
    <property type="entry name" value="N-terminal nucleophile aminohydrolases (Ntn hydrolases)"/>
    <property type="match status" value="1"/>
</dbReference>
<keyword evidence="8" id="KW-0028">Amino-acid biosynthesis</keyword>
<keyword evidence="6 8" id="KW-0315">Glutamine amidotransferase</keyword>
<dbReference type="InterPro" id="IPR006426">
    <property type="entry name" value="Asn_synth_AEB"/>
</dbReference>
<evidence type="ECO:0000256" key="4">
    <source>
        <dbReference type="ARBA" id="ARBA00022741"/>
    </source>
</evidence>
<organism evidence="12 13">
    <name type="scientific">Alsobacter soli</name>
    <dbReference type="NCBI Taxonomy" id="2109933"/>
    <lineage>
        <taxon>Bacteria</taxon>
        <taxon>Pseudomonadati</taxon>
        <taxon>Pseudomonadota</taxon>
        <taxon>Alphaproteobacteria</taxon>
        <taxon>Hyphomicrobiales</taxon>
        <taxon>Alsobacteraceae</taxon>
        <taxon>Alsobacter</taxon>
    </lineage>
</organism>
<evidence type="ECO:0000256" key="1">
    <source>
        <dbReference type="ARBA" id="ARBA00005187"/>
    </source>
</evidence>
<protein>
    <recommendedName>
        <fullName evidence="3">asparagine synthase (glutamine-hydrolyzing)</fullName>
        <ecNumber evidence="3">6.3.5.4</ecNumber>
    </recommendedName>
</protein>
<dbReference type="GO" id="GO:0005829">
    <property type="term" value="C:cytosol"/>
    <property type="evidence" value="ECO:0007669"/>
    <property type="project" value="TreeGrafter"/>
</dbReference>
<keyword evidence="5 9" id="KW-0067">ATP-binding</keyword>
<dbReference type="PANTHER" id="PTHR43284:SF1">
    <property type="entry name" value="ASPARAGINE SYNTHETASE"/>
    <property type="match status" value="1"/>
</dbReference>
<evidence type="ECO:0000256" key="2">
    <source>
        <dbReference type="ARBA" id="ARBA00005752"/>
    </source>
</evidence>
<evidence type="ECO:0000256" key="9">
    <source>
        <dbReference type="PIRSR" id="PIRSR001589-2"/>
    </source>
</evidence>
<keyword evidence="13" id="KW-1185">Reference proteome</keyword>
<dbReference type="RefSeq" id="WP_106340827.1">
    <property type="nucleotide sequence ID" value="NZ_PVZS01000063.1"/>
</dbReference>
<gene>
    <name evidence="12" type="primary">asnB</name>
    <name evidence="12" type="ORF">SLNSH_24160</name>
</gene>
<feature type="binding site" evidence="9">
    <location>
        <position position="104"/>
    </location>
    <ligand>
        <name>L-glutamine</name>
        <dbReference type="ChEBI" id="CHEBI:58359"/>
    </ligand>
</feature>
<dbReference type="NCBIfam" id="TIGR01536">
    <property type="entry name" value="asn_synth_AEB"/>
    <property type="match status" value="1"/>
</dbReference>
<dbReference type="Pfam" id="PF13537">
    <property type="entry name" value="GATase_7"/>
    <property type="match status" value="1"/>
</dbReference>
<dbReference type="PANTHER" id="PTHR43284">
    <property type="entry name" value="ASPARAGINE SYNTHETASE (GLUTAMINE-HYDROLYZING)"/>
    <property type="match status" value="1"/>
</dbReference>
<accession>A0A2T1HL93</accession>
<dbReference type="InterPro" id="IPR051786">
    <property type="entry name" value="ASN_synthetase/amidase"/>
</dbReference>
<dbReference type="GO" id="GO:0006529">
    <property type="term" value="P:asparagine biosynthetic process"/>
    <property type="evidence" value="ECO:0007669"/>
    <property type="project" value="UniProtKB-KW"/>
</dbReference>
<dbReference type="PIRSF" id="PIRSF001589">
    <property type="entry name" value="Asn_synthetase_glu-h"/>
    <property type="match status" value="1"/>
</dbReference>
<evidence type="ECO:0000256" key="3">
    <source>
        <dbReference type="ARBA" id="ARBA00012737"/>
    </source>
</evidence>
<feature type="domain" description="Glutamine amidotransferase type-2" evidence="11">
    <location>
        <begin position="2"/>
        <end position="217"/>
    </location>
</feature>
<dbReference type="CDD" id="cd00712">
    <property type="entry name" value="AsnB"/>
    <property type="match status" value="1"/>
</dbReference>
<evidence type="ECO:0000256" key="5">
    <source>
        <dbReference type="ARBA" id="ARBA00022840"/>
    </source>
</evidence>
<reference evidence="13" key="1">
    <citation type="submission" date="2018-03" db="EMBL/GenBank/DDBJ databases">
        <authorList>
            <person name="Sun L."/>
            <person name="Liu H."/>
            <person name="Chen W."/>
            <person name="Huang K."/>
            <person name="Liu W."/>
            <person name="Gao X."/>
        </authorList>
    </citation>
    <scope>NUCLEOTIDE SEQUENCE [LARGE SCALE GENOMIC DNA]</scope>
    <source>
        <strain evidence="13">SH9</strain>
    </source>
</reference>
<evidence type="ECO:0000313" key="13">
    <source>
        <dbReference type="Proteomes" id="UP000239772"/>
    </source>
</evidence>
<feature type="site" description="Important for beta-aspartyl-AMP intermediate formation" evidence="10">
    <location>
        <position position="369"/>
    </location>
</feature>
<dbReference type="AlphaFoldDB" id="A0A2T1HL93"/>
<name>A0A2T1HL93_9HYPH</name>
<dbReference type="InterPro" id="IPR014729">
    <property type="entry name" value="Rossmann-like_a/b/a_fold"/>
</dbReference>
<evidence type="ECO:0000313" key="12">
    <source>
        <dbReference type="EMBL" id="PSC02426.1"/>
    </source>
</evidence>
<dbReference type="Gene3D" id="3.60.20.10">
    <property type="entry name" value="Glutamine Phosphoribosylpyrophosphate, subunit 1, domain 1"/>
    <property type="match status" value="1"/>
</dbReference>